<keyword evidence="3" id="KW-1185">Reference proteome</keyword>
<dbReference type="EMBL" id="JAPEUY010000008">
    <property type="protein sequence ID" value="KAJ4370726.1"/>
    <property type="molecule type" value="Genomic_DNA"/>
</dbReference>
<accession>A0A9W8Y869</accession>
<gene>
    <name evidence="2" type="ORF">N0V83_005247</name>
</gene>
<dbReference type="OrthoDB" id="4172108at2759"/>
<dbReference type="Proteomes" id="UP001140560">
    <property type="component" value="Unassembled WGS sequence"/>
</dbReference>
<evidence type="ECO:0000313" key="3">
    <source>
        <dbReference type="Proteomes" id="UP001140560"/>
    </source>
</evidence>
<organism evidence="2 3">
    <name type="scientific">Neocucurbitaria cava</name>
    <dbReference type="NCBI Taxonomy" id="798079"/>
    <lineage>
        <taxon>Eukaryota</taxon>
        <taxon>Fungi</taxon>
        <taxon>Dikarya</taxon>
        <taxon>Ascomycota</taxon>
        <taxon>Pezizomycotina</taxon>
        <taxon>Dothideomycetes</taxon>
        <taxon>Pleosporomycetidae</taxon>
        <taxon>Pleosporales</taxon>
        <taxon>Pleosporineae</taxon>
        <taxon>Cucurbitariaceae</taxon>
        <taxon>Neocucurbitaria</taxon>
    </lineage>
</organism>
<sequence>MSFGFSPGDVIKLLEISTRVYIAFKDANENSEAQVEGLVREFTAFHQCLVELGELMKEYGKPLPFPCKDFEVTLEKCEKSLEPYAENLVDKKMGIKKIIYTVKYMGKEKEIEGLRNQITGHYQALHMCISFLQLRLHLEATKQTQRLLDAAPFRSMSLGGRSYTTNALGNSSQGALLALPAPAEHPLYSEWRIFDRWLQSEDERVAQEAGLARPLSLGDTPAAAPTGDVETAAILYQLRRQVDDAILFEENRAKRTTAEKRSLLAPSDSMKQKVRGMPPAPQRTYTLQTDHSGDFFGFDLHNMSISTTTIRPGPSTPSPSPSPSGSPRIESSYFGSIDWAQSPTEGTMSQDVGNRSSISTTRSSFSNSPGSRLTVNGLGISTAGTTPHSAMSRPLHHKLSTTSLATIALGEGALDWNSLCRKVQVERKSVEHVHGRERTIVESKECDIHWRYREDTGISLRALYRSSKDNKPKPWTVQHFPATGPSIPLTTTYPDGEVSVDFPRGSFGRLDKHWTDIKYTFTGYDSAEKFQTLLYTNNGTDAAELKYDRPILSISSDKNSTECRGRNLRIWRRTETHLDHDGPVTFDVLVLLFYTSALEDKGHWVEEPHYAFEWLADSTYKRDSEKLTLVFSKDPAKWTTDKLFQRRKSSKGSFSNDGTATAGGAPRSPIFLRKLNDSMEIPELTRSGTRASVALSAMSIKSSKSLFGRSSGGSGTGNLNRFGYSELQIKFQSGKDRRAFLDVWKEYVKPLGAKASK</sequence>
<name>A0A9W8Y869_9PLEO</name>
<evidence type="ECO:0000256" key="1">
    <source>
        <dbReference type="SAM" id="MobiDB-lite"/>
    </source>
</evidence>
<evidence type="ECO:0000313" key="2">
    <source>
        <dbReference type="EMBL" id="KAJ4370726.1"/>
    </source>
</evidence>
<reference evidence="2" key="1">
    <citation type="submission" date="2022-10" db="EMBL/GenBank/DDBJ databases">
        <title>Tapping the CABI collections for fungal endophytes: first genome assemblies for Collariella, Neodidymelliopsis, Ascochyta clinopodiicola, Didymella pomorum, Didymosphaeria variabile, Neocosmospora piperis and Neocucurbitaria cava.</title>
        <authorList>
            <person name="Hill R."/>
        </authorList>
    </citation>
    <scope>NUCLEOTIDE SEQUENCE</scope>
    <source>
        <strain evidence="2">IMI 356814</strain>
    </source>
</reference>
<feature type="compositionally biased region" description="Pro residues" evidence="1">
    <location>
        <begin position="314"/>
        <end position="324"/>
    </location>
</feature>
<feature type="compositionally biased region" description="Low complexity" evidence="1">
    <location>
        <begin position="353"/>
        <end position="371"/>
    </location>
</feature>
<feature type="compositionally biased region" description="Polar residues" evidence="1">
    <location>
        <begin position="339"/>
        <end position="352"/>
    </location>
</feature>
<feature type="region of interest" description="Disordered" evidence="1">
    <location>
        <begin position="256"/>
        <end position="281"/>
    </location>
</feature>
<comment type="caution">
    <text evidence="2">The sequence shown here is derived from an EMBL/GenBank/DDBJ whole genome shotgun (WGS) entry which is preliminary data.</text>
</comment>
<proteinExistence type="predicted"/>
<protein>
    <submittedName>
        <fullName evidence="2">Uncharacterized protein</fullName>
    </submittedName>
</protein>
<feature type="region of interest" description="Disordered" evidence="1">
    <location>
        <begin position="306"/>
        <end position="395"/>
    </location>
</feature>
<dbReference type="AlphaFoldDB" id="A0A9W8Y869"/>